<gene>
    <name evidence="3" type="ORF">K491DRAFT_226140</name>
</gene>
<feature type="compositionally biased region" description="Polar residues" evidence="1">
    <location>
        <begin position="75"/>
        <end position="87"/>
    </location>
</feature>
<keyword evidence="2" id="KW-1133">Transmembrane helix</keyword>
<dbReference type="AlphaFoldDB" id="A0A6A6TH12"/>
<evidence type="ECO:0000313" key="4">
    <source>
        <dbReference type="Proteomes" id="UP000799324"/>
    </source>
</evidence>
<dbReference type="EMBL" id="MU004310">
    <property type="protein sequence ID" value="KAF2659032.1"/>
    <property type="molecule type" value="Genomic_DNA"/>
</dbReference>
<reference evidence="3" key="1">
    <citation type="journal article" date="2020" name="Stud. Mycol.">
        <title>101 Dothideomycetes genomes: a test case for predicting lifestyles and emergence of pathogens.</title>
        <authorList>
            <person name="Haridas S."/>
            <person name="Albert R."/>
            <person name="Binder M."/>
            <person name="Bloem J."/>
            <person name="Labutti K."/>
            <person name="Salamov A."/>
            <person name="Andreopoulos B."/>
            <person name="Baker S."/>
            <person name="Barry K."/>
            <person name="Bills G."/>
            <person name="Bluhm B."/>
            <person name="Cannon C."/>
            <person name="Castanera R."/>
            <person name="Culley D."/>
            <person name="Daum C."/>
            <person name="Ezra D."/>
            <person name="Gonzalez J."/>
            <person name="Henrissat B."/>
            <person name="Kuo A."/>
            <person name="Liang C."/>
            <person name="Lipzen A."/>
            <person name="Lutzoni F."/>
            <person name="Magnuson J."/>
            <person name="Mondo S."/>
            <person name="Nolan M."/>
            <person name="Ohm R."/>
            <person name="Pangilinan J."/>
            <person name="Park H.-J."/>
            <person name="Ramirez L."/>
            <person name="Alfaro M."/>
            <person name="Sun H."/>
            <person name="Tritt A."/>
            <person name="Yoshinaga Y."/>
            <person name="Zwiers L.-H."/>
            <person name="Turgeon B."/>
            <person name="Goodwin S."/>
            <person name="Spatafora J."/>
            <person name="Crous P."/>
            <person name="Grigoriev I."/>
        </authorList>
    </citation>
    <scope>NUCLEOTIDE SEQUENCE</scope>
    <source>
        <strain evidence="3">CBS 122681</strain>
    </source>
</reference>
<feature type="region of interest" description="Disordered" evidence="1">
    <location>
        <begin position="42"/>
        <end position="104"/>
    </location>
</feature>
<keyword evidence="2" id="KW-0812">Transmembrane</keyword>
<evidence type="ECO:0000256" key="1">
    <source>
        <dbReference type="SAM" id="MobiDB-lite"/>
    </source>
</evidence>
<keyword evidence="2" id="KW-0472">Membrane</keyword>
<feature type="region of interest" description="Disordered" evidence="1">
    <location>
        <begin position="1"/>
        <end position="30"/>
    </location>
</feature>
<accession>A0A6A6TH12</accession>
<organism evidence="3 4">
    <name type="scientific">Lophiostoma macrostomum CBS 122681</name>
    <dbReference type="NCBI Taxonomy" id="1314788"/>
    <lineage>
        <taxon>Eukaryota</taxon>
        <taxon>Fungi</taxon>
        <taxon>Dikarya</taxon>
        <taxon>Ascomycota</taxon>
        <taxon>Pezizomycotina</taxon>
        <taxon>Dothideomycetes</taxon>
        <taxon>Pleosporomycetidae</taxon>
        <taxon>Pleosporales</taxon>
        <taxon>Lophiostomataceae</taxon>
        <taxon>Lophiostoma</taxon>
    </lineage>
</organism>
<keyword evidence="4" id="KW-1185">Reference proteome</keyword>
<dbReference type="Proteomes" id="UP000799324">
    <property type="component" value="Unassembled WGS sequence"/>
</dbReference>
<name>A0A6A6TH12_9PLEO</name>
<feature type="region of interest" description="Disordered" evidence="1">
    <location>
        <begin position="138"/>
        <end position="200"/>
    </location>
</feature>
<feature type="compositionally biased region" description="Low complexity" evidence="1">
    <location>
        <begin position="152"/>
        <end position="199"/>
    </location>
</feature>
<feature type="transmembrane region" description="Helical" evidence="2">
    <location>
        <begin position="110"/>
        <end position="132"/>
    </location>
</feature>
<evidence type="ECO:0000256" key="2">
    <source>
        <dbReference type="SAM" id="Phobius"/>
    </source>
</evidence>
<protein>
    <submittedName>
        <fullName evidence="3">Uncharacterized protein</fullName>
    </submittedName>
</protein>
<sequence>MASDVHNGGQDSYGRRSEVTHGHRISSRHNSDSITNFALVNFNRQSSSSDRRQRQRSSNYHRPTESALGIELNYTDRSQSSISNSGPSLIDESAQPAPAPRPGWPVRRRWCAVGSFVLMLVAVPSIILPILLSRHSESSRVDGVPRQSMSDISAASSITSTSRRTSSPTSLSSSLPQSTQFSTPSSTSTEASTSSLPTSMMKGSLITPGASTTVFTYSYTDPITCTQGCPGWPCHSINDCTDCFYCASATGGTSTCAGPTETPIVSCFQPTA</sequence>
<proteinExistence type="predicted"/>
<evidence type="ECO:0000313" key="3">
    <source>
        <dbReference type="EMBL" id="KAF2659032.1"/>
    </source>
</evidence>